<dbReference type="SUPFAM" id="SSF56672">
    <property type="entry name" value="DNA/RNA polymerases"/>
    <property type="match status" value="1"/>
</dbReference>
<feature type="domain" description="DNA polymerase delta/zeta catalytic subunit N-terminal" evidence="24">
    <location>
        <begin position="551"/>
        <end position="628"/>
    </location>
</feature>
<dbReference type="PANTHER" id="PTHR10322">
    <property type="entry name" value="DNA POLYMERASE CATALYTIC SUBUNIT"/>
    <property type="match status" value="1"/>
</dbReference>
<keyword evidence="9 19" id="KW-0863">Zinc-finger</keyword>
<keyword evidence="4 19" id="KW-0004">4Fe-4S</keyword>
<evidence type="ECO:0000256" key="7">
    <source>
        <dbReference type="ARBA" id="ARBA00022722"/>
    </source>
</evidence>
<dbReference type="Pfam" id="PF00136">
    <property type="entry name" value="DNA_pol_B"/>
    <property type="match status" value="1"/>
</dbReference>
<dbReference type="EMBL" id="AP028918">
    <property type="protein sequence ID" value="BES99406.1"/>
    <property type="molecule type" value="Genomic_DNA"/>
</dbReference>
<name>A0ABN7B8B7_9HEMI</name>
<comment type="subcellular location">
    <subcellularLocation>
        <location evidence="2 19">Nucleus</location>
    </subcellularLocation>
</comment>
<dbReference type="InterPro" id="IPR006172">
    <property type="entry name" value="DNA-dir_DNA_pol_B"/>
</dbReference>
<dbReference type="InterPro" id="IPR042087">
    <property type="entry name" value="DNA_pol_B_thumb"/>
</dbReference>
<evidence type="ECO:0000256" key="2">
    <source>
        <dbReference type="ARBA" id="ARBA00004123"/>
    </source>
</evidence>
<keyword evidence="5 19" id="KW-0808">Transferase</keyword>
<dbReference type="Proteomes" id="UP001307889">
    <property type="component" value="Chromosome 10"/>
</dbReference>
<dbReference type="CDD" id="cd05533">
    <property type="entry name" value="POLBc_delta"/>
    <property type="match status" value="1"/>
</dbReference>
<dbReference type="InterPro" id="IPR043502">
    <property type="entry name" value="DNA/RNA_pol_sf"/>
</dbReference>
<evidence type="ECO:0000256" key="4">
    <source>
        <dbReference type="ARBA" id="ARBA00022485"/>
    </source>
</evidence>
<dbReference type="Gene3D" id="3.30.342.10">
    <property type="entry name" value="DNA Polymerase, chain B, domain 1"/>
    <property type="match status" value="1"/>
</dbReference>
<keyword evidence="20" id="KW-0472">Membrane</keyword>
<evidence type="ECO:0000256" key="3">
    <source>
        <dbReference type="ARBA" id="ARBA00005755"/>
    </source>
</evidence>
<evidence type="ECO:0000259" key="23">
    <source>
        <dbReference type="Pfam" id="PF14260"/>
    </source>
</evidence>
<comment type="catalytic activity">
    <reaction evidence="18 19">
        <text>DNA(n) + a 2'-deoxyribonucleoside 5'-triphosphate = DNA(n+1) + diphosphate</text>
        <dbReference type="Rhea" id="RHEA:22508"/>
        <dbReference type="Rhea" id="RHEA-COMP:17339"/>
        <dbReference type="Rhea" id="RHEA-COMP:17340"/>
        <dbReference type="ChEBI" id="CHEBI:33019"/>
        <dbReference type="ChEBI" id="CHEBI:61560"/>
        <dbReference type="ChEBI" id="CHEBI:173112"/>
        <dbReference type="EC" id="2.7.7.7"/>
    </reaction>
</comment>
<keyword evidence="19" id="KW-0235">DNA replication</keyword>
<evidence type="ECO:0000256" key="6">
    <source>
        <dbReference type="ARBA" id="ARBA00022695"/>
    </source>
</evidence>
<evidence type="ECO:0000256" key="20">
    <source>
        <dbReference type="SAM" id="Phobius"/>
    </source>
</evidence>
<dbReference type="InterPro" id="IPR017964">
    <property type="entry name" value="DNA-dir_DNA_pol_B_CS"/>
</dbReference>
<dbReference type="SMART" id="SM00486">
    <property type="entry name" value="POLBc"/>
    <property type="match status" value="1"/>
</dbReference>
<evidence type="ECO:0000256" key="13">
    <source>
        <dbReference type="ARBA" id="ARBA00022932"/>
    </source>
</evidence>
<keyword evidence="12" id="KW-0269">Exonuclease</keyword>
<dbReference type="InterPro" id="IPR012337">
    <property type="entry name" value="RNaseH-like_sf"/>
</dbReference>
<dbReference type="InterPro" id="IPR050240">
    <property type="entry name" value="DNA_pol_type-B"/>
</dbReference>
<evidence type="ECO:0000256" key="10">
    <source>
        <dbReference type="ARBA" id="ARBA00022801"/>
    </source>
</evidence>
<dbReference type="Gene3D" id="1.10.132.60">
    <property type="entry name" value="DNA polymerase family B, C-terminal domain"/>
    <property type="match status" value="1"/>
</dbReference>
<keyword evidence="10" id="KW-0378">Hydrolase</keyword>
<dbReference type="PROSITE" id="PS00116">
    <property type="entry name" value="DNA_POLYMERASE_B"/>
    <property type="match status" value="1"/>
</dbReference>
<evidence type="ECO:0000256" key="19">
    <source>
        <dbReference type="RuleBase" id="RU000442"/>
    </source>
</evidence>
<evidence type="ECO:0000256" key="8">
    <source>
        <dbReference type="ARBA" id="ARBA00022723"/>
    </source>
</evidence>
<evidence type="ECO:0000256" key="1">
    <source>
        <dbReference type="ARBA" id="ARBA00001966"/>
    </source>
</evidence>
<dbReference type="InterPro" id="IPR036397">
    <property type="entry name" value="RNaseH_sf"/>
</dbReference>
<dbReference type="InterPro" id="IPR056435">
    <property type="entry name" value="DPOD/Z_N"/>
</dbReference>
<evidence type="ECO:0000256" key="15">
    <source>
        <dbReference type="ARBA" id="ARBA00023014"/>
    </source>
</evidence>
<dbReference type="InterPro" id="IPR006134">
    <property type="entry name" value="DNA-dir_DNA_pol_B_multi_dom"/>
</dbReference>
<dbReference type="Pfam" id="PF14260">
    <property type="entry name" value="zf-C4pol"/>
    <property type="match status" value="1"/>
</dbReference>
<keyword evidence="11 19" id="KW-0862">Zinc</keyword>
<keyword evidence="14 19" id="KW-0408">Iron</keyword>
<evidence type="ECO:0000259" key="24">
    <source>
        <dbReference type="Pfam" id="PF24055"/>
    </source>
</evidence>
<dbReference type="Gene3D" id="3.90.1600.10">
    <property type="entry name" value="Palm domain of DNA polymerase"/>
    <property type="match status" value="1"/>
</dbReference>
<keyword evidence="26" id="KW-1185">Reference proteome</keyword>
<dbReference type="CDD" id="cd05777">
    <property type="entry name" value="DNA_polB_delta_exo"/>
    <property type="match status" value="1"/>
</dbReference>
<dbReference type="PANTHER" id="PTHR10322:SF23">
    <property type="entry name" value="DNA POLYMERASE DELTA CATALYTIC SUBUNIT"/>
    <property type="match status" value="1"/>
</dbReference>
<reference evidence="25 26" key="1">
    <citation type="submission" date="2023-09" db="EMBL/GenBank/DDBJ databases">
        <title>Nesidiocoris tenuis whole genome shotgun sequence.</title>
        <authorList>
            <person name="Shibata T."/>
            <person name="Shimoda M."/>
            <person name="Kobayashi T."/>
            <person name="Uehara T."/>
        </authorList>
    </citation>
    <scope>NUCLEOTIDE SEQUENCE [LARGE SCALE GENOMIC DNA]</scope>
    <source>
        <strain evidence="25 26">Japan</strain>
    </source>
</reference>
<dbReference type="InterPro" id="IPR023211">
    <property type="entry name" value="DNA_pol_palm_dom_sf"/>
</dbReference>
<keyword evidence="20" id="KW-0812">Transmembrane</keyword>
<evidence type="ECO:0000256" key="16">
    <source>
        <dbReference type="ARBA" id="ARBA00023125"/>
    </source>
</evidence>
<feature type="domain" description="C4-type zinc-finger of DNA polymerase delta" evidence="23">
    <location>
        <begin position="1422"/>
        <end position="1495"/>
    </location>
</feature>
<comment type="cofactor">
    <cofactor evidence="1 19">
        <name>[4Fe-4S] cluster</name>
        <dbReference type="ChEBI" id="CHEBI:49883"/>
    </cofactor>
</comment>
<organism evidence="25 26">
    <name type="scientific">Nesidiocoris tenuis</name>
    <dbReference type="NCBI Taxonomy" id="355587"/>
    <lineage>
        <taxon>Eukaryota</taxon>
        <taxon>Metazoa</taxon>
        <taxon>Ecdysozoa</taxon>
        <taxon>Arthropoda</taxon>
        <taxon>Hexapoda</taxon>
        <taxon>Insecta</taxon>
        <taxon>Pterygota</taxon>
        <taxon>Neoptera</taxon>
        <taxon>Paraneoptera</taxon>
        <taxon>Hemiptera</taxon>
        <taxon>Heteroptera</taxon>
        <taxon>Panheteroptera</taxon>
        <taxon>Cimicomorpha</taxon>
        <taxon>Miridae</taxon>
        <taxon>Dicyphina</taxon>
        <taxon>Nesidiocoris</taxon>
    </lineage>
</organism>
<feature type="transmembrane region" description="Helical" evidence="20">
    <location>
        <begin position="102"/>
        <end position="120"/>
    </location>
</feature>
<evidence type="ECO:0000256" key="9">
    <source>
        <dbReference type="ARBA" id="ARBA00022771"/>
    </source>
</evidence>
<evidence type="ECO:0000313" key="26">
    <source>
        <dbReference type="Proteomes" id="UP001307889"/>
    </source>
</evidence>
<keyword evidence="7" id="KW-0540">Nuclease</keyword>
<dbReference type="Pfam" id="PF24055">
    <property type="entry name" value="POL3_N"/>
    <property type="match status" value="1"/>
</dbReference>
<evidence type="ECO:0000256" key="18">
    <source>
        <dbReference type="ARBA" id="ARBA00049244"/>
    </source>
</evidence>
<feature type="domain" description="DNA-directed DNA polymerase family B multifunctional" evidence="21">
    <location>
        <begin position="954"/>
        <end position="1384"/>
    </location>
</feature>
<evidence type="ECO:0000256" key="5">
    <source>
        <dbReference type="ARBA" id="ARBA00022679"/>
    </source>
</evidence>
<evidence type="ECO:0000259" key="21">
    <source>
        <dbReference type="Pfam" id="PF00136"/>
    </source>
</evidence>
<gene>
    <name evidence="25" type="ORF">NTJ_12222</name>
</gene>
<keyword evidence="20" id="KW-1133">Transmembrane helix</keyword>
<dbReference type="SUPFAM" id="SSF53098">
    <property type="entry name" value="Ribonuclease H-like"/>
    <property type="match status" value="1"/>
</dbReference>
<keyword evidence="13 19" id="KW-0239">DNA-directed DNA polymerase</keyword>
<feature type="domain" description="DNA-directed DNA polymerase family B exonuclease" evidence="22">
    <location>
        <begin position="649"/>
        <end position="890"/>
    </location>
</feature>
<dbReference type="EC" id="2.7.7.7" evidence="19"/>
<protein>
    <recommendedName>
        <fullName evidence="19">DNA polymerase</fullName>
        <ecNumber evidence="19">2.7.7.7</ecNumber>
    </recommendedName>
</protein>
<dbReference type="Gene3D" id="3.30.420.10">
    <property type="entry name" value="Ribonuclease H-like superfamily/Ribonuclease H"/>
    <property type="match status" value="1"/>
</dbReference>
<evidence type="ECO:0000256" key="17">
    <source>
        <dbReference type="ARBA" id="ARBA00023242"/>
    </source>
</evidence>
<accession>A0ABN7B8B7</accession>
<dbReference type="PRINTS" id="PR00106">
    <property type="entry name" value="DNAPOLB"/>
</dbReference>
<comment type="similarity">
    <text evidence="3 19">Belongs to the DNA polymerase type-B family.</text>
</comment>
<dbReference type="NCBIfam" id="TIGR00592">
    <property type="entry name" value="pol2"/>
    <property type="match status" value="1"/>
</dbReference>
<dbReference type="InterPro" id="IPR025687">
    <property type="entry name" value="Znf-C4pol"/>
</dbReference>
<evidence type="ECO:0000259" key="22">
    <source>
        <dbReference type="Pfam" id="PF03104"/>
    </source>
</evidence>
<evidence type="ECO:0000256" key="14">
    <source>
        <dbReference type="ARBA" id="ARBA00023004"/>
    </source>
</evidence>
<sequence>MPVRRPGHVATLLPARHPGHVAILLPARRPGHVAILLSVRPPVLGMLLSYCPSAIPGMLLSYCPSAVLGMLLSYCPFAVLGMLLSYCPSAVLGMLLSYCPSAVLGMLLSYCQFAVLCMLLPYCPSAILGMLLSYHLSAILGMLLFYYLSPVRSQRRAAKNPTMAKTNVPEYAYKVSCDFCAKEATASGEIRTEVSEYFERKAARGLWSFVCEPMLQFVTVERRMSREMLRFLLNSLEKMEFSEIHLVQTLLQHHSRLHPPCRREMQQFYSSVFRSPLKSANFPDDSLMDFFALLSKIKNAVESRSADFGKLMAAFGFYLDILTHDSLHSSASKNYPILYNLLDDCFVLHCTQIFAIYLQIPPDHRADIALYLALLAEIVRWYDVDAGNWSGKKNPLHHGFVVSFGDEISKKCSTARKRTKKLSKESIGKMADLVEQLPSKWLRRQLGDDDDEEDPCSFEATLANLTEVDEDFEVCVGEGPEAEGKYTKWARKPPPELNPNQDTISFQQLEIDHYNGDPLPGMPGCSRGPVPIMRLYGVTMDGNSVCCHVHGFTPYFYATAPKNFKSSDLHDFQLALNKSILEDLRSNREQISEAVVMVELVMKQSIYGYGGDSNRQFLKIYVALPRLIAAGKRLLEKSNVFDAYPNHIYSIFEANIDFDIRFMVDCGITGCNWIELPPTTWTRRAQSGNTPRKTSRCQIEVDVAYNKLISHEPEGDWAKVAPFRILSFDIECAGRKGVFPEPQHDPVIQIANMVVRQGQHEPFIRNIFTLKSCAPIVGIQVISSDRESDMLEKWAEFVREVDPDLFTGYNINNFDFPYLINRANHLKCQHFTFLGRITNIKSVIRDSVIQSKQMGRRENKIVNFEGRTSFDLLLVLLRDYKLRSYTLNAVSYHFLQEQKEDVHHSIISDLQNGTDQSRRRLAVYCLKDAYLPIKLVDKLMSIINYMEMSRVTGVTFSSLLTRGQQIKVMSQLLRKAKEAGYLLPTQSVGEAQDQFEGATVIEPMKGYYNEPIATLDFSSLYPSIMMAHNLCYSTLITKKSIETLGLTPDRYSETPCGNYFVKSTVRKGLLPLILESLISARKRAKADMKTETDPFKLKVLDGRQLALKISANSVYGFTGAQVGKLPCLEISSSVTAYGRTMIERTKTEVEQHYSIANGFEHDAIVVYGDTDSVMVKFGAKTLEETMKLGREAAEFVSAKFISPIKLEFEKVYYPYLLINKKRYAGLYFTRPDTYDKMDCKGLETVRRDNCPLISNMMNTCLQKLLIDRDPDGAVNFAKQQISDLLCNRLDISQLVITKELAKTDYSAKQAHVELANKMKKRDAGSAPKLGDRVPFVIVAAAKGTPAYMKAEDPIYVLENSIPIDANYYLENQLSKPLLRIFTPILGDKAESILLKGSHTLTRKVATSKVGALAAFTKKKSMCLGCKSVLPTAEEQNPLCKYCEPKHTVLLNGELAKFRDLEDRFSKLWTQCQRCQGSLNEEVICTSRDCPIFYMRKKVQMDLIAQDKIIDRFGCPTW</sequence>
<feature type="transmembrane region" description="Helical" evidence="20">
    <location>
        <begin position="127"/>
        <end position="148"/>
    </location>
</feature>
<keyword evidence="6 19" id="KW-0548">Nucleotidyltransferase</keyword>
<dbReference type="Gene3D" id="1.10.287.690">
    <property type="entry name" value="Helix hairpin bin"/>
    <property type="match status" value="1"/>
</dbReference>
<evidence type="ECO:0000256" key="11">
    <source>
        <dbReference type="ARBA" id="ARBA00022833"/>
    </source>
</evidence>
<proteinExistence type="inferred from homology"/>
<dbReference type="Pfam" id="PF03104">
    <property type="entry name" value="DNA_pol_B_exo1"/>
    <property type="match status" value="1"/>
</dbReference>
<keyword evidence="8 19" id="KW-0479">Metal-binding</keyword>
<evidence type="ECO:0000313" key="25">
    <source>
        <dbReference type="EMBL" id="BES99406.1"/>
    </source>
</evidence>
<evidence type="ECO:0000256" key="12">
    <source>
        <dbReference type="ARBA" id="ARBA00022839"/>
    </source>
</evidence>
<keyword evidence="17 19" id="KW-0539">Nucleus</keyword>
<keyword evidence="15 19" id="KW-0411">Iron-sulfur</keyword>
<keyword evidence="16 19" id="KW-0238">DNA-binding</keyword>
<dbReference type="InterPro" id="IPR006133">
    <property type="entry name" value="DNA-dir_DNA_pol_B_exonuc"/>
</dbReference>